<feature type="transmembrane region" description="Helical" evidence="6">
    <location>
        <begin position="111"/>
        <end position="129"/>
    </location>
</feature>
<keyword evidence="5 6" id="KW-0472">Membrane</keyword>
<dbReference type="SUPFAM" id="SSF103481">
    <property type="entry name" value="Multidrug resistance efflux transporter EmrE"/>
    <property type="match status" value="2"/>
</dbReference>
<dbReference type="InterPro" id="IPR000620">
    <property type="entry name" value="EamA_dom"/>
</dbReference>
<dbReference type="GO" id="GO:0022857">
    <property type="term" value="F:transmembrane transporter activity"/>
    <property type="evidence" value="ECO:0007669"/>
    <property type="project" value="InterPro"/>
</dbReference>
<feature type="transmembrane region" description="Helical" evidence="6">
    <location>
        <begin position="21"/>
        <end position="40"/>
    </location>
</feature>
<evidence type="ECO:0000256" key="2">
    <source>
        <dbReference type="ARBA" id="ARBA00007635"/>
    </source>
</evidence>
<feature type="transmembrane region" description="Helical" evidence="6">
    <location>
        <begin position="141"/>
        <end position="160"/>
    </location>
</feature>
<keyword evidence="3 6" id="KW-0812">Transmembrane</keyword>
<gene>
    <name evidence="8" type="ORF">CURHAP_LOCUS22285</name>
</gene>
<evidence type="ECO:0000256" key="5">
    <source>
        <dbReference type="ARBA" id="ARBA00023136"/>
    </source>
</evidence>
<proteinExistence type="inferred from homology"/>
<accession>A0A6J5UFQ6</accession>
<keyword evidence="4 6" id="KW-1133">Transmembrane helix</keyword>
<feature type="transmembrane region" description="Helical" evidence="6">
    <location>
        <begin position="251"/>
        <end position="271"/>
    </location>
</feature>
<evidence type="ECO:0000256" key="1">
    <source>
        <dbReference type="ARBA" id="ARBA00004141"/>
    </source>
</evidence>
<feature type="transmembrane region" description="Helical" evidence="6">
    <location>
        <begin position="180"/>
        <end position="199"/>
    </location>
</feature>
<dbReference type="PANTHER" id="PTHR31218">
    <property type="entry name" value="WAT1-RELATED PROTEIN"/>
    <property type="match status" value="1"/>
</dbReference>
<reference evidence="8 9" key="1">
    <citation type="submission" date="2020-05" db="EMBL/GenBank/DDBJ databases">
        <authorList>
            <person name="Campoy J."/>
            <person name="Schneeberger K."/>
            <person name="Spophaly S."/>
        </authorList>
    </citation>
    <scope>NUCLEOTIDE SEQUENCE [LARGE SCALE GENOMIC DNA]</scope>
    <source>
        <strain evidence="8">PruArmRojPasFocal</strain>
    </source>
</reference>
<protein>
    <recommendedName>
        <fullName evidence="6">WAT1-related protein</fullName>
    </recommendedName>
</protein>
<organism evidence="8 9">
    <name type="scientific">Prunus armeniaca</name>
    <name type="common">Apricot</name>
    <name type="synonym">Armeniaca vulgaris</name>
    <dbReference type="NCBI Taxonomy" id="36596"/>
    <lineage>
        <taxon>Eukaryota</taxon>
        <taxon>Viridiplantae</taxon>
        <taxon>Streptophyta</taxon>
        <taxon>Embryophyta</taxon>
        <taxon>Tracheophyta</taxon>
        <taxon>Spermatophyta</taxon>
        <taxon>Magnoliopsida</taxon>
        <taxon>eudicotyledons</taxon>
        <taxon>Gunneridae</taxon>
        <taxon>Pentapetalae</taxon>
        <taxon>rosids</taxon>
        <taxon>fabids</taxon>
        <taxon>Rosales</taxon>
        <taxon>Rosaceae</taxon>
        <taxon>Amygdaloideae</taxon>
        <taxon>Amygdaleae</taxon>
        <taxon>Prunus</taxon>
    </lineage>
</organism>
<feature type="domain" description="EamA" evidence="7">
    <location>
        <begin position="221"/>
        <end position="357"/>
    </location>
</feature>
<dbReference type="AlphaFoldDB" id="A0A6J5UFQ6"/>
<dbReference type="InterPro" id="IPR030184">
    <property type="entry name" value="WAT1-related"/>
</dbReference>
<feature type="transmembrane region" description="Helical" evidence="6">
    <location>
        <begin position="291"/>
        <end position="308"/>
    </location>
</feature>
<name>A0A6J5UFQ6_PRUAR</name>
<feature type="transmembrane region" description="Helical" evidence="6">
    <location>
        <begin position="315"/>
        <end position="334"/>
    </location>
</feature>
<dbReference type="Pfam" id="PF00892">
    <property type="entry name" value="EamA"/>
    <property type="match status" value="2"/>
</dbReference>
<sequence length="386" mass="42038">MQTEEQDKRAKGGSSKREVSKPYVLCIFANICFAGFPVVIKVSLDKGMSCYVLVVYGHAFGTLATALLALLFESLHKNMAPSSNMNSILWRLINHNLSRDRKNESKISVPIIRNVFFLGLLGGVLGRTLNYMGLEYTSPAIASAMGNLIPCFTFIIAVLCRMEKFDITKLGTQAKIGGTLIAFAGAALMTLYKGIAVISMHTQASHQSATSKSSVDRDWIKGSLILLVSYFSSSAFYILQTTTIEMYPAPITLTSITCLSGTLLTAIMAAILDHEASSWKLSWDSTLLAPLYSGVLIFGITIYVQTLVVKTRGPVFMTAFRPLSTIVAAIMGLFVLREAIYLGSILGASLIIVGLSATLWGKNKEKEKNPLEDATSQEICEIQLEN</sequence>
<evidence type="ECO:0000256" key="3">
    <source>
        <dbReference type="ARBA" id="ARBA00022692"/>
    </source>
</evidence>
<dbReference type="Proteomes" id="UP000507222">
    <property type="component" value="Unassembled WGS sequence"/>
</dbReference>
<comment type="subcellular location">
    <subcellularLocation>
        <location evidence="1 6">Membrane</location>
        <topology evidence="1 6">Multi-pass membrane protein</topology>
    </subcellularLocation>
</comment>
<evidence type="ECO:0000313" key="9">
    <source>
        <dbReference type="Proteomes" id="UP000507222"/>
    </source>
</evidence>
<evidence type="ECO:0000259" key="7">
    <source>
        <dbReference type="Pfam" id="PF00892"/>
    </source>
</evidence>
<evidence type="ECO:0000256" key="6">
    <source>
        <dbReference type="RuleBase" id="RU363077"/>
    </source>
</evidence>
<dbReference type="GO" id="GO:0016020">
    <property type="term" value="C:membrane"/>
    <property type="evidence" value="ECO:0007669"/>
    <property type="project" value="UniProtKB-SubCell"/>
</dbReference>
<feature type="transmembrane region" description="Helical" evidence="6">
    <location>
        <begin position="52"/>
        <end position="72"/>
    </location>
</feature>
<comment type="similarity">
    <text evidence="2 6">Belongs to the drug/metabolite transporter (DMT) superfamily. Plant drug/metabolite exporter (P-DME) (TC 2.A.7.4) family.</text>
</comment>
<feature type="transmembrane region" description="Helical" evidence="6">
    <location>
        <begin position="219"/>
        <end position="239"/>
    </location>
</feature>
<feature type="transmembrane region" description="Helical" evidence="6">
    <location>
        <begin position="340"/>
        <end position="360"/>
    </location>
</feature>
<evidence type="ECO:0000313" key="8">
    <source>
        <dbReference type="EMBL" id="CAB4274005.1"/>
    </source>
</evidence>
<dbReference type="EMBL" id="CAEKDK010000003">
    <property type="protein sequence ID" value="CAB4274005.1"/>
    <property type="molecule type" value="Genomic_DNA"/>
</dbReference>
<feature type="domain" description="EamA" evidence="7">
    <location>
        <begin position="23"/>
        <end position="190"/>
    </location>
</feature>
<dbReference type="InterPro" id="IPR037185">
    <property type="entry name" value="EmrE-like"/>
</dbReference>
<evidence type="ECO:0000256" key="4">
    <source>
        <dbReference type="ARBA" id="ARBA00022989"/>
    </source>
</evidence>